<dbReference type="AlphaFoldDB" id="A0A0D3HUX8"/>
<evidence type="ECO:0000313" key="1">
    <source>
        <dbReference type="EnsemblPlants" id="OBART12G13390.1"/>
    </source>
</evidence>
<dbReference type="PaxDb" id="65489-OBART12G13390.1"/>
<proteinExistence type="predicted"/>
<organism evidence="1">
    <name type="scientific">Oryza barthii</name>
    <dbReference type="NCBI Taxonomy" id="65489"/>
    <lineage>
        <taxon>Eukaryota</taxon>
        <taxon>Viridiplantae</taxon>
        <taxon>Streptophyta</taxon>
        <taxon>Embryophyta</taxon>
        <taxon>Tracheophyta</taxon>
        <taxon>Spermatophyta</taxon>
        <taxon>Magnoliopsida</taxon>
        <taxon>Liliopsida</taxon>
        <taxon>Poales</taxon>
        <taxon>Poaceae</taxon>
        <taxon>BOP clade</taxon>
        <taxon>Oryzoideae</taxon>
        <taxon>Oryzeae</taxon>
        <taxon>Oryzinae</taxon>
        <taxon>Oryza</taxon>
    </lineage>
</organism>
<reference evidence="1" key="2">
    <citation type="submission" date="2015-03" db="UniProtKB">
        <authorList>
            <consortium name="EnsemblPlants"/>
        </authorList>
    </citation>
    <scope>IDENTIFICATION</scope>
</reference>
<dbReference type="HOGENOM" id="CLU_020285_0_0_1"/>
<sequence length="804" mass="90747">MVAADADADGREEGCDLFECFCRWRKRCSPRIPRVSPARDYVCISSDASGDSTPKWSVLVGCTSIYEPFHNLRTHRFRVSGSGRVMGCSDDMLERFRGVSPLDDEHTVFSSATAAMAPDGHNLCIICAHSPSFDATRRSNIELLLPKAFLMDCADKSLTALPPLPLPLGSYAPVSAHGELWTPATVEERRPFGIERRLMVYLLEKDGARNSWAKISDIEFPFRCPSDNFSCGGPLLHGYAIIRDRFILMSFIDFSFFCFDCATCTLTQVTTEGETKEHVPINGRAAHVADNDNGIYFIDGVTLFRYNYSPEADEPLKPPKMIDTICPYRKEGYGFLVHLKDDMLCAVWMNMKIPCKCATRHVLITTFRVQCQLDKDGFEPKVLEVLHSTFRRIGMLRSKAPDFGSYDRLCFLQEYLDDSPDIDPWIASMMRGSSSHPQGDEVDPQLLFCCRQFLIGKSRAVTLEDCKVKTKSHLYFVCQVGQRSLLFQISNSGGKLTGCHEKVLQPQFCLETARPRDDAGLVDDPHSWHFVHQGSKLYFIPSNPCLNHYEIDLSSSLHNMLECKRPYTHFSMVSRAGQYIVALGDTLQDVYILDQQTLNWVPCKTLSRSLDLTREVKVSGFVDLIDDAFVLSDADTPECFMLDMKKREWFPVNHLEIYQYTSGGLLNGRCIYAEGFIYMCVKDGIFAFELVKEGALSYRLDTPTLLEFQWKRFSNSRLMSFDLISGDIGTSTVKVFCVVEGYTRAGHPYPFVYNDHELAVTTVQVKLEGSERGAMVPVGIRHVDIAISSIQQEGWILTSYSLAV</sequence>
<evidence type="ECO:0000313" key="2">
    <source>
        <dbReference type="Proteomes" id="UP000026960"/>
    </source>
</evidence>
<dbReference type="Proteomes" id="UP000026960">
    <property type="component" value="Chromosome 12"/>
</dbReference>
<dbReference type="EnsemblPlants" id="OBART12G13390.1">
    <property type="protein sequence ID" value="OBART12G13390.1"/>
    <property type="gene ID" value="OBART12G13390"/>
</dbReference>
<dbReference type="Gramene" id="OBART12G13390.1">
    <property type="protein sequence ID" value="OBART12G13390.1"/>
    <property type="gene ID" value="OBART12G13390"/>
</dbReference>
<dbReference type="eggNOG" id="ENOG502R52Q">
    <property type="taxonomic scope" value="Eukaryota"/>
</dbReference>
<reference evidence="1" key="1">
    <citation type="journal article" date="2009" name="Rice">
        <title>De Novo Next Generation Sequencing of Plant Genomes.</title>
        <authorList>
            <person name="Rounsley S."/>
            <person name="Marri P.R."/>
            <person name="Yu Y."/>
            <person name="He R."/>
            <person name="Sisneros N."/>
            <person name="Goicoechea J.L."/>
            <person name="Lee S.J."/>
            <person name="Angelova A."/>
            <person name="Kudrna D."/>
            <person name="Luo M."/>
            <person name="Affourtit J."/>
            <person name="Desany B."/>
            <person name="Knight J."/>
            <person name="Niazi F."/>
            <person name="Egholm M."/>
            <person name="Wing R.A."/>
        </authorList>
    </citation>
    <scope>NUCLEOTIDE SEQUENCE [LARGE SCALE GENOMIC DNA]</scope>
    <source>
        <strain evidence="1">cv. IRGC 105608</strain>
    </source>
</reference>
<keyword evidence="2" id="KW-1185">Reference proteome</keyword>
<accession>A0A0D3HUX8</accession>
<protein>
    <submittedName>
        <fullName evidence="1">Uncharacterized protein</fullName>
    </submittedName>
</protein>
<name>A0A0D3HUX8_9ORYZ</name>